<sequence>MYKKTDGLPHVMQVHGQSLANAQALPQNASADGNEGPLKVGGALGAFEVLVRVNAAITVADTKALTVKIQHRDGSDAFADLATVYTLTAAAGSGSLAKGKELARFALPSTVKEEIKAVITTTDAAAAGKIDVLPVYLPR</sequence>
<organism evidence="1">
    <name type="scientific">uncultured Alphaproteobacteria bacterium</name>
    <dbReference type="NCBI Taxonomy" id="91750"/>
    <lineage>
        <taxon>Bacteria</taxon>
        <taxon>Pseudomonadati</taxon>
        <taxon>Pseudomonadota</taxon>
        <taxon>Alphaproteobacteria</taxon>
        <taxon>environmental samples</taxon>
    </lineage>
</organism>
<reference evidence="1" key="1">
    <citation type="submission" date="2016-04" db="EMBL/GenBank/DDBJ databases">
        <authorList>
            <person name="Evans L.H."/>
            <person name="Alamgir A."/>
            <person name="Owens N."/>
            <person name="Weber N.D."/>
            <person name="Virtaneva K."/>
            <person name="Barbian K."/>
            <person name="Babar A."/>
            <person name="Rosenke K."/>
        </authorList>
    </citation>
    <scope>NUCLEOTIDE SEQUENCE</scope>
    <source>
        <strain evidence="1">86</strain>
    </source>
</reference>
<name>A0A212KLZ7_9PROT</name>
<proteinExistence type="predicted"/>
<protein>
    <submittedName>
        <fullName evidence="1">Uncharacterized protein</fullName>
    </submittedName>
</protein>
<evidence type="ECO:0000313" key="1">
    <source>
        <dbReference type="EMBL" id="SBW12689.1"/>
    </source>
</evidence>
<dbReference type="EMBL" id="FLUO01000003">
    <property type="protein sequence ID" value="SBW12689.1"/>
    <property type="molecule type" value="Genomic_DNA"/>
</dbReference>
<gene>
    <name evidence="1" type="ORF">KL86APRO_30180</name>
</gene>
<dbReference type="Gene3D" id="2.60.120.1110">
    <property type="match status" value="1"/>
</dbReference>
<dbReference type="AlphaFoldDB" id="A0A212KLZ7"/>
<accession>A0A212KLZ7</accession>